<evidence type="ECO:0000313" key="5">
    <source>
        <dbReference type="Proteomes" id="UP000540506"/>
    </source>
</evidence>
<dbReference type="Pfam" id="PF00561">
    <property type="entry name" value="Abhydrolase_1"/>
    <property type="match status" value="1"/>
</dbReference>
<dbReference type="EC" id="3.4.11.5" evidence="4"/>
<dbReference type="InterPro" id="IPR050266">
    <property type="entry name" value="AB_hydrolase_sf"/>
</dbReference>
<dbReference type="SUPFAM" id="SSF53474">
    <property type="entry name" value="alpha/beta-Hydrolases"/>
    <property type="match status" value="1"/>
</dbReference>
<evidence type="ECO:0000256" key="1">
    <source>
        <dbReference type="ARBA" id="ARBA00010088"/>
    </source>
</evidence>
<dbReference type="GO" id="GO:0006508">
    <property type="term" value="P:proteolysis"/>
    <property type="evidence" value="ECO:0007669"/>
    <property type="project" value="InterPro"/>
</dbReference>
<keyword evidence="4" id="KW-0645">Protease</keyword>
<dbReference type="PANTHER" id="PTHR43798:SF27">
    <property type="entry name" value="HYDROLASE ALPHA_BETA HYDROLASE FOLD FAMILY"/>
    <property type="match status" value="1"/>
</dbReference>
<dbReference type="GO" id="GO:0016020">
    <property type="term" value="C:membrane"/>
    <property type="evidence" value="ECO:0007669"/>
    <property type="project" value="TreeGrafter"/>
</dbReference>
<dbReference type="PRINTS" id="PR00111">
    <property type="entry name" value="ABHYDROLASE"/>
</dbReference>
<accession>A0A7W7R8X1</accession>
<dbReference type="InterPro" id="IPR029058">
    <property type="entry name" value="AB_hydrolase_fold"/>
</dbReference>
<dbReference type="Proteomes" id="UP000540506">
    <property type="component" value="Unassembled WGS sequence"/>
</dbReference>
<protein>
    <submittedName>
        <fullName evidence="4">Proline iminopeptidase</fullName>
        <ecNumber evidence="4">3.4.11.5</ecNumber>
    </submittedName>
</protein>
<evidence type="ECO:0000313" key="4">
    <source>
        <dbReference type="EMBL" id="MBB4927469.1"/>
    </source>
</evidence>
<comment type="similarity">
    <text evidence="1">Belongs to the peptidase S33 family.</text>
</comment>
<keyword evidence="2 4" id="KW-0378">Hydrolase</keyword>
<evidence type="ECO:0000256" key="2">
    <source>
        <dbReference type="ARBA" id="ARBA00022801"/>
    </source>
</evidence>
<dbReference type="RefSeq" id="WP_184941790.1">
    <property type="nucleotide sequence ID" value="NZ_JACHJV010000001.1"/>
</dbReference>
<feature type="domain" description="AB hydrolase-1" evidence="3">
    <location>
        <begin position="29"/>
        <end position="280"/>
    </location>
</feature>
<dbReference type="PRINTS" id="PR00793">
    <property type="entry name" value="PROAMNOPTASE"/>
</dbReference>
<name>A0A7W7R8X1_KITKI</name>
<dbReference type="AlphaFoldDB" id="A0A7W7R8X1"/>
<comment type="caution">
    <text evidence="4">The sequence shown here is derived from an EMBL/GenBank/DDBJ whole genome shotgun (WGS) entry which is preliminary data.</text>
</comment>
<dbReference type="InterPro" id="IPR000073">
    <property type="entry name" value="AB_hydrolase_1"/>
</dbReference>
<reference evidence="4 5" key="1">
    <citation type="submission" date="2020-08" db="EMBL/GenBank/DDBJ databases">
        <title>Sequencing the genomes of 1000 actinobacteria strains.</title>
        <authorList>
            <person name="Klenk H.-P."/>
        </authorList>
    </citation>
    <scope>NUCLEOTIDE SEQUENCE [LARGE SCALE GENOMIC DNA]</scope>
    <source>
        <strain evidence="4 5">DSM 41654</strain>
    </source>
</reference>
<sequence>MDELAGVDETVLTDDDVRLWATRAGSGEPVVLCHGGPGLWDTLADLAGLLVAGATVYRWDQRGAGRSQHTGPYSVERSLADLDAVRAHFGLERMALLGHSWGAQLALEYALRHPDRVSRLVYVSGTGIDHASSWRERHGLLERELLGDRVARWEFLDKRGAARTADEDREFCVLQWSTDFTGSTGSTGSTNRGRQEALAQAERMATPWYGVNFACNAAINAETKRIVGTAELRARCEALAVPTLIVDGAADPRPRDAVDSLETALPAVSRVSLPGAGHLPWVEDPHGFRRAVGTFLASHVSRGTA</sequence>
<dbReference type="PANTHER" id="PTHR43798">
    <property type="entry name" value="MONOACYLGLYCEROL LIPASE"/>
    <property type="match status" value="1"/>
</dbReference>
<evidence type="ECO:0000259" key="3">
    <source>
        <dbReference type="Pfam" id="PF00561"/>
    </source>
</evidence>
<organism evidence="4 5">
    <name type="scientific">Kitasatospora kifunensis</name>
    <name type="common">Streptomyces kifunensis</name>
    <dbReference type="NCBI Taxonomy" id="58351"/>
    <lineage>
        <taxon>Bacteria</taxon>
        <taxon>Bacillati</taxon>
        <taxon>Actinomycetota</taxon>
        <taxon>Actinomycetes</taxon>
        <taxon>Kitasatosporales</taxon>
        <taxon>Streptomycetaceae</taxon>
        <taxon>Kitasatospora</taxon>
    </lineage>
</organism>
<gene>
    <name evidence="4" type="ORF">FHR34_006462</name>
</gene>
<proteinExistence type="inferred from homology"/>
<dbReference type="GO" id="GO:0004177">
    <property type="term" value="F:aminopeptidase activity"/>
    <property type="evidence" value="ECO:0007669"/>
    <property type="project" value="UniProtKB-KW"/>
</dbReference>
<dbReference type="EMBL" id="JACHJV010000001">
    <property type="protein sequence ID" value="MBB4927469.1"/>
    <property type="molecule type" value="Genomic_DNA"/>
</dbReference>
<keyword evidence="5" id="KW-1185">Reference proteome</keyword>
<dbReference type="Gene3D" id="3.40.50.1820">
    <property type="entry name" value="alpha/beta hydrolase"/>
    <property type="match status" value="1"/>
</dbReference>
<keyword evidence="4" id="KW-0031">Aminopeptidase</keyword>
<dbReference type="InterPro" id="IPR002410">
    <property type="entry name" value="Peptidase_S33"/>
</dbReference>